<evidence type="ECO:0000256" key="6">
    <source>
        <dbReference type="ARBA" id="ARBA00023157"/>
    </source>
</evidence>
<comment type="similarity">
    <text evidence="2">Belongs to the cathelicidin family.</text>
</comment>
<keyword evidence="4" id="KW-0929">Antimicrobial</keyword>
<dbReference type="SUPFAM" id="SSF54403">
    <property type="entry name" value="Cystatin/monellin"/>
    <property type="match status" value="1"/>
</dbReference>
<feature type="chain" id="PRO_5028071053" evidence="8">
    <location>
        <begin position="17"/>
        <end position="171"/>
    </location>
</feature>
<keyword evidence="3" id="KW-0964">Secreted</keyword>
<dbReference type="Pfam" id="PF00666">
    <property type="entry name" value="Cathelicidins"/>
    <property type="match status" value="1"/>
</dbReference>
<protein>
    <submittedName>
        <fullName evidence="10">Cathelicidin-2-like</fullName>
    </submittedName>
</protein>
<dbReference type="RefSeq" id="XP_033789117.1">
    <property type="nucleotide sequence ID" value="XM_033933226.1"/>
</dbReference>
<gene>
    <name evidence="10" type="primary">LOC117355128</name>
</gene>
<dbReference type="KEGG" id="gsh:117355128"/>
<comment type="subcellular location">
    <subcellularLocation>
        <location evidence="1">Secreted</location>
    </subcellularLocation>
</comment>
<evidence type="ECO:0000256" key="2">
    <source>
        <dbReference type="ARBA" id="ARBA00005320"/>
    </source>
</evidence>
<evidence type="ECO:0000313" key="10">
    <source>
        <dbReference type="RefSeq" id="XP_033789117.1"/>
    </source>
</evidence>
<dbReference type="PANTHER" id="PTHR10206">
    <property type="entry name" value="CATHELICIDIN"/>
    <property type="match status" value="1"/>
</dbReference>
<reference evidence="10" key="1">
    <citation type="submission" date="2025-08" db="UniProtKB">
        <authorList>
            <consortium name="RefSeq"/>
        </authorList>
    </citation>
    <scope>IDENTIFICATION</scope>
</reference>
<evidence type="ECO:0000256" key="4">
    <source>
        <dbReference type="ARBA" id="ARBA00022529"/>
    </source>
</evidence>
<keyword evidence="8" id="KW-0732">Signal</keyword>
<dbReference type="PROSITE" id="PS00947">
    <property type="entry name" value="CATHELICIDINS_2"/>
    <property type="match status" value="1"/>
</dbReference>
<dbReference type="FunFam" id="3.10.450.10:FF:000003">
    <property type="entry name" value="Cathelicidin antimicrobial peptide"/>
    <property type="match status" value="1"/>
</dbReference>
<dbReference type="InParanoid" id="A0A6P8PKP9"/>
<dbReference type="PANTHER" id="PTHR10206:SF0">
    <property type="entry name" value="CATHELICIDIN B1-RELATED"/>
    <property type="match status" value="1"/>
</dbReference>
<feature type="region of interest" description="Disordered" evidence="7">
    <location>
        <begin position="119"/>
        <end position="150"/>
    </location>
</feature>
<dbReference type="InterPro" id="IPR018216">
    <property type="entry name" value="Cathelicidin_CS"/>
</dbReference>
<dbReference type="InterPro" id="IPR001894">
    <property type="entry name" value="Cathelicidin-like"/>
</dbReference>
<feature type="signal peptide" evidence="8">
    <location>
        <begin position="1"/>
        <end position="16"/>
    </location>
</feature>
<keyword evidence="5" id="KW-0044">Antibiotic</keyword>
<evidence type="ECO:0000256" key="5">
    <source>
        <dbReference type="ARBA" id="ARBA00023022"/>
    </source>
</evidence>
<dbReference type="GO" id="GO:0005615">
    <property type="term" value="C:extracellular space"/>
    <property type="evidence" value="ECO:0007669"/>
    <property type="project" value="TreeGrafter"/>
</dbReference>
<organism evidence="9 10">
    <name type="scientific">Geotrypetes seraphini</name>
    <name type="common">Gaboon caecilian</name>
    <name type="synonym">Caecilia seraphini</name>
    <dbReference type="NCBI Taxonomy" id="260995"/>
    <lineage>
        <taxon>Eukaryota</taxon>
        <taxon>Metazoa</taxon>
        <taxon>Chordata</taxon>
        <taxon>Craniata</taxon>
        <taxon>Vertebrata</taxon>
        <taxon>Euteleostomi</taxon>
        <taxon>Amphibia</taxon>
        <taxon>Gymnophiona</taxon>
        <taxon>Geotrypetes</taxon>
    </lineage>
</organism>
<keyword evidence="6" id="KW-1015">Disulfide bond</keyword>
<keyword evidence="9" id="KW-1185">Reference proteome</keyword>
<dbReference type="InterPro" id="IPR046350">
    <property type="entry name" value="Cystatin_sf"/>
</dbReference>
<sequence>MLWAVVLILAAGSALAAPLSETRPVPKEVARTAVEVYNQQNEQAGAFKLLKLVLVKKKNFDWGIHFSINFTIKETYCQKTAAYNLQNCKFRENGLVKDCFAEATVLDFIQDTPLASVECHQRDARKQRPTGAPSTRKQRVKEPPQAVSDDPKVTVKHLHAVYTLAAQTAYV</sequence>
<dbReference type="FunCoup" id="A0A6P8PKP9">
    <property type="interactions" value="212"/>
</dbReference>
<proteinExistence type="inferred from homology"/>
<dbReference type="AlphaFoldDB" id="A0A6P8PKP9"/>
<name>A0A6P8PKP9_GEOSA</name>
<evidence type="ECO:0000313" key="9">
    <source>
        <dbReference type="Proteomes" id="UP000515159"/>
    </source>
</evidence>
<evidence type="ECO:0000256" key="3">
    <source>
        <dbReference type="ARBA" id="ARBA00022525"/>
    </source>
</evidence>
<dbReference type="Gene3D" id="3.10.450.10">
    <property type="match status" value="1"/>
</dbReference>
<evidence type="ECO:0000256" key="7">
    <source>
        <dbReference type="SAM" id="MobiDB-lite"/>
    </source>
</evidence>
<evidence type="ECO:0000256" key="8">
    <source>
        <dbReference type="SAM" id="SignalP"/>
    </source>
</evidence>
<dbReference type="GO" id="GO:0042742">
    <property type="term" value="P:defense response to bacterium"/>
    <property type="evidence" value="ECO:0007669"/>
    <property type="project" value="UniProtKB-KW"/>
</dbReference>
<dbReference type="Proteomes" id="UP000515159">
    <property type="component" value="Chromosome 2"/>
</dbReference>
<evidence type="ECO:0000256" key="1">
    <source>
        <dbReference type="ARBA" id="ARBA00004613"/>
    </source>
</evidence>
<dbReference type="OrthoDB" id="9930485at2759"/>
<accession>A0A6P8PKP9</accession>
<dbReference type="GeneID" id="117355128"/>